<reference evidence="8 9" key="1">
    <citation type="journal article" date="2017" name="Nat. Commun.">
        <title>Genome assembly with in vitro proximity ligation data and whole-genome triplication in lettuce.</title>
        <authorList>
            <person name="Reyes-Chin-Wo S."/>
            <person name="Wang Z."/>
            <person name="Yang X."/>
            <person name="Kozik A."/>
            <person name="Arikit S."/>
            <person name="Song C."/>
            <person name="Xia L."/>
            <person name="Froenicke L."/>
            <person name="Lavelle D.O."/>
            <person name="Truco M.J."/>
            <person name="Xia R."/>
            <person name="Zhu S."/>
            <person name="Xu C."/>
            <person name="Xu H."/>
            <person name="Xu X."/>
            <person name="Cox K."/>
            <person name="Korf I."/>
            <person name="Meyers B.C."/>
            <person name="Michelmore R.W."/>
        </authorList>
    </citation>
    <scope>NUCLEOTIDE SEQUENCE [LARGE SCALE GENOMIC DNA]</scope>
    <source>
        <strain evidence="9">cv. Salinas</strain>
        <tissue evidence="8">Seedlings</tissue>
    </source>
</reference>
<comment type="similarity">
    <text evidence="6">Belongs to the HIPP family.</text>
</comment>
<evidence type="ECO:0000256" key="3">
    <source>
        <dbReference type="ARBA" id="ARBA00022723"/>
    </source>
</evidence>
<organism evidence="8 9">
    <name type="scientific">Lactuca sativa</name>
    <name type="common">Garden lettuce</name>
    <dbReference type="NCBI Taxonomy" id="4236"/>
    <lineage>
        <taxon>Eukaryota</taxon>
        <taxon>Viridiplantae</taxon>
        <taxon>Streptophyta</taxon>
        <taxon>Embryophyta</taxon>
        <taxon>Tracheophyta</taxon>
        <taxon>Spermatophyta</taxon>
        <taxon>Magnoliopsida</taxon>
        <taxon>eudicotyledons</taxon>
        <taxon>Gunneridae</taxon>
        <taxon>Pentapetalae</taxon>
        <taxon>asterids</taxon>
        <taxon>campanulids</taxon>
        <taxon>Asterales</taxon>
        <taxon>Asteraceae</taxon>
        <taxon>Cichorioideae</taxon>
        <taxon>Cichorieae</taxon>
        <taxon>Lactucinae</taxon>
        <taxon>Lactuca</taxon>
    </lineage>
</organism>
<evidence type="ECO:0000256" key="2">
    <source>
        <dbReference type="ARBA" id="ARBA00022481"/>
    </source>
</evidence>
<dbReference type="InterPro" id="IPR051863">
    <property type="entry name" value="HIPP"/>
</dbReference>
<keyword evidence="4" id="KW-0449">Lipoprotein</keyword>
<dbReference type="Gene3D" id="3.30.70.100">
    <property type="match status" value="1"/>
</dbReference>
<feature type="domain" description="HMA" evidence="7">
    <location>
        <begin position="20"/>
        <end position="86"/>
    </location>
</feature>
<gene>
    <name evidence="8" type="ORF">LSAT_V11C900489580</name>
</gene>
<sequence length="135" mass="15176">MVLTNILGLINWFVNQLSMPQEIKVKVSMHCQKCRKEVMKTVTKLSGVDEVSVDLKKEMLVVIGDVDPVCVATSLRKKRKVANIVSVGPYKKKDKEVNKPVGFPMMYCNTPYYDGYGRFVYGYPPTHDAGGCNIL</sequence>
<dbReference type="EMBL" id="NBSK02000009">
    <property type="protein sequence ID" value="KAJ0188750.1"/>
    <property type="molecule type" value="Genomic_DNA"/>
</dbReference>
<evidence type="ECO:0000256" key="5">
    <source>
        <dbReference type="ARBA" id="ARBA00023289"/>
    </source>
</evidence>
<evidence type="ECO:0000313" key="9">
    <source>
        <dbReference type="Proteomes" id="UP000235145"/>
    </source>
</evidence>
<dbReference type="PANTHER" id="PTHR45811:SF33">
    <property type="entry name" value="HEAVY METAL-ASSOCIATED ISOPRENYLATED PLANT PROTEIN 2-RELATED"/>
    <property type="match status" value="1"/>
</dbReference>
<dbReference type="GO" id="GO:0009626">
    <property type="term" value="P:plant-type hypersensitive response"/>
    <property type="evidence" value="ECO:0007669"/>
    <property type="project" value="UniProtKB-KW"/>
</dbReference>
<evidence type="ECO:0000259" key="7">
    <source>
        <dbReference type="PROSITE" id="PS50846"/>
    </source>
</evidence>
<dbReference type="InterPro" id="IPR036163">
    <property type="entry name" value="HMA_dom_sf"/>
</dbReference>
<keyword evidence="9" id="KW-1185">Reference proteome</keyword>
<evidence type="ECO:0000313" key="8">
    <source>
        <dbReference type="EMBL" id="KAJ0188750.1"/>
    </source>
</evidence>
<dbReference type="GO" id="GO:0046872">
    <property type="term" value="F:metal ion binding"/>
    <property type="evidence" value="ECO:0007669"/>
    <property type="project" value="UniProtKB-KW"/>
</dbReference>
<dbReference type="AlphaFoldDB" id="A0A9R1UJS9"/>
<dbReference type="GO" id="GO:0016020">
    <property type="term" value="C:membrane"/>
    <property type="evidence" value="ECO:0007669"/>
    <property type="project" value="UniProtKB-SubCell"/>
</dbReference>
<dbReference type="InterPro" id="IPR006121">
    <property type="entry name" value="HMA_dom"/>
</dbReference>
<keyword evidence="5" id="KW-0636">Prenylation</keyword>
<dbReference type="SUPFAM" id="SSF55008">
    <property type="entry name" value="HMA, heavy metal-associated domain"/>
    <property type="match status" value="1"/>
</dbReference>
<accession>A0A9R1UJS9</accession>
<evidence type="ECO:0000256" key="1">
    <source>
        <dbReference type="ARBA" id="ARBA00004170"/>
    </source>
</evidence>
<dbReference type="OrthoDB" id="691258at2759"/>
<name>A0A9R1UJS9_LACSA</name>
<keyword evidence="3" id="KW-0479">Metal-binding</keyword>
<dbReference type="Proteomes" id="UP000235145">
    <property type="component" value="Unassembled WGS sequence"/>
</dbReference>
<dbReference type="PANTHER" id="PTHR45811">
    <property type="entry name" value="COPPER TRANSPORT PROTEIN FAMILY-RELATED"/>
    <property type="match status" value="1"/>
</dbReference>
<dbReference type="CDD" id="cd00371">
    <property type="entry name" value="HMA"/>
    <property type="match status" value="1"/>
</dbReference>
<dbReference type="Pfam" id="PF00403">
    <property type="entry name" value="HMA"/>
    <property type="match status" value="1"/>
</dbReference>
<dbReference type="PROSITE" id="PS50846">
    <property type="entry name" value="HMA_2"/>
    <property type="match status" value="1"/>
</dbReference>
<protein>
    <recommendedName>
        <fullName evidence="7">HMA domain-containing protein</fullName>
    </recommendedName>
</protein>
<keyword evidence="2" id="KW-0488">Methylation</keyword>
<proteinExistence type="inferred from homology"/>
<evidence type="ECO:0000256" key="6">
    <source>
        <dbReference type="ARBA" id="ARBA00024045"/>
    </source>
</evidence>
<comment type="subcellular location">
    <subcellularLocation>
        <location evidence="1">Membrane</location>
        <topology evidence="1">Peripheral membrane protein</topology>
    </subcellularLocation>
</comment>
<comment type="caution">
    <text evidence="8">The sequence shown here is derived from an EMBL/GenBank/DDBJ whole genome shotgun (WGS) entry which is preliminary data.</text>
</comment>
<evidence type="ECO:0000256" key="4">
    <source>
        <dbReference type="ARBA" id="ARBA00023288"/>
    </source>
</evidence>